<evidence type="ECO:0000313" key="3">
    <source>
        <dbReference type="Proteomes" id="UP000095672"/>
    </source>
</evidence>
<evidence type="ECO:0000313" key="2">
    <source>
        <dbReference type="EMBL" id="AOS96483.1"/>
    </source>
</evidence>
<dbReference type="KEGG" id="micc:AUP74_01018"/>
<dbReference type="AlphaFoldDB" id="A0A1C9W5S4"/>
<keyword evidence="3" id="KW-1185">Reference proteome</keyword>
<evidence type="ECO:0000259" key="1">
    <source>
        <dbReference type="Pfam" id="PF04230"/>
    </source>
</evidence>
<organism evidence="2 3">
    <name type="scientific">Microbulbifer aggregans</name>
    <dbReference type="NCBI Taxonomy" id="1769779"/>
    <lineage>
        <taxon>Bacteria</taxon>
        <taxon>Pseudomonadati</taxon>
        <taxon>Pseudomonadota</taxon>
        <taxon>Gammaproteobacteria</taxon>
        <taxon>Cellvibrionales</taxon>
        <taxon>Microbulbiferaceae</taxon>
        <taxon>Microbulbifer</taxon>
    </lineage>
</organism>
<gene>
    <name evidence="2" type="ORF">AUP74_01018</name>
</gene>
<dbReference type="Pfam" id="PF04230">
    <property type="entry name" value="PS_pyruv_trans"/>
    <property type="match status" value="1"/>
</dbReference>
<dbReference type="EMBL" id="CP014143">
    <property type="protein sequence ID" value="AOS96483.1"/>
    <property type="molecule type" value="Genomic_DNA"/>
</dbReference>
<protein>
    <submittedName>
        <fullName evidence="2">Colanic acid biosynthesis protein</fullName>
    </submittedName>
</protein>
<name>A0A1C9W5S4_9GAMM</name>
<dbReference type="STRING" id="1769779.AUP74_01018"/>
<dbReference type="Proteomes" id="UP000095672">
    <property type="component" value="Chromosome"/>
</dbReference>
<sequence>MTRISLLGAAPDTGNLGVNALSRSTMLGIAKRIPEAEICIFDNGRGLRQASYQAGHDTVPYNLCGLSNSRRFYRPESLAHMRLSTLLPGLSNPGMELLSTSKAVLDISGGDSFTDLYGAKRFSLITRPKQLVLEKKGRLILLPQTYGPFRSRSRRKIAEDILRRSHCAWARDRDSFQRMAELLGSDLDPARHKCGVDVAFLLPSRRPAGLNAGFCSWLTESPFELVGLNISGLIYNSPREASQRYGLKADYRAAVQVLLKRFLRETDAGILLVPHVHAPFGHPESDLDACRHLVTTLRPAERERVYLLEDHLDESGIKWVISQMDWFCGTRMHATIASLSSGVPTTTISYSDKAIGVFESCGQRAEVFDPRQLDSVELSERVFDAFQRRDSVRQSLNDHLPKVLDKASRQMDEIAQCCVSE</sequence>
<dbReference type="PANTHER" id="PTHR36836:SF1">
    <property type="entry name" value="COLANIC ACID BIOSYNTHESIS PROTEIN WCAK"/>
    <property type="match status" value="1"/>
</dbReference>
<reference evidence="3" key="1">
    <citation type="submission" date="2016-01" db="EMBL/GenBank/DDBJ databases">
        <title>Complete genome sequence of Microbulbifer sp. CCB-MM1, a halophile isolated from Matang Mangrove Forest, Perak.</title>
        <authorList>
            <person name="Moh T.H."/>
            <person name="Dinesh B."/>
            <person name="Lau N.-S."/>
            <person name="Go F."/>
            <person name="Alexander Chong S.-C."/>
        </authorList>
    </citation>
    <scope>NUCLEOTIDE SEQUENCE [LARGE SCALE GENOMIC DNA]</scope>
    <source>
        <strain evidence="3">CCB-MM1</strain>
    </source>
</reference>
<dbReference type="PATRIC" id="fig|1769779.3.peg.1037"/>
<dbReference type="RefSeq" id="WP_083260824.1">
    <property type="nucleotide sequence ID" value="NZ_CP014143.1"/>
</dbReference>
<dbReference type="PANTHER" id="PTHR36836">
    <property type="entry name" value="COLANIC ACID BIOSYNTHESIS PROTEIN WCAK"/>
    <property type="match status" value="1"/>
</dbReference>
<dbReference type="InterPro" id="IPR007345">
    <property type="entry name" value="Polysacch_pyruvyl_Trfase"/>
</dbReference>
<accession>A0A1C9W5S4</accession>
<feature type="domain" description="Polysaccharide pyruvyl transferase" evidence="1">
    <location>
        <begin position="15"/>
        <end position="351"/>
    </location>
</feature>
<proteinExistence type="predicted"/>
<dbReference type="OrthoDB" id="1814359at2"/>